<protein>
    <submittedName>
        <fullName evidence="3">SDR family oxidoreductase</fullName>
    </submittedName>
</protein>
<dbReference type="Gene3D" id="3.40.50.720">
    <property type="entry name" value="NAD(P)-binding Rossmann-like Domain"/>
    <property type="match status" value="1"/>
</dbReference>
<dbReference type="PANTHER" id="PTHR12126:SF11">
    <property type="entry name" value="NADH DEHYDROGENASE [UBIQUINONE] 1 ALPHA SUBCOMPLEX SUBUNIT 9, MITOCHONDRIAL"/>
    <property type="match status" value="1"/>
</dbReference>
<evidence type="ECO:0000256" key="1">
    <source>
        <dbReference type="SAM" id="MobiDB-lite"/>
    </source>
</evidence>
<evidence type="ECO:0000313" key="3">
    <source>
        <dbReference type="EMBL" id="UUT34993.1"/>
    </source>
</evidence>
<feature type="compositionally biased region" description="Basic residues" evidence="1">
    <location>
        <begin position="381"/>
        <end position="390"/>
    </location>
</feature>
<name>A0ABY5NII3_9MICO</name>
<organism evidence="3 4">
    <name type="scientific">Microbacterium elymi</name>
    <dbReference type="NCBI Taxonomy" id="2909587"/>
    <lineage>
        <taxon>Bacteria</taxon>
        <taxon>Bacillati</taxon>
        <taxon>Actinomycetota</taxon>
        <taxon>Actinomycetes</taxon>
        <taxon>Micrococcales</taxon>
        <taxon>Microbacteriaceae</taxon>
        <taxon>Microbacterium</taxon>
    </lineage>
</organism>
<accession>A0ABY5NII3</accession>
<evidence type="ECO:0000313" key="4">
    <source>
        <dbReference type="Proteomes" id="UP001054811"/>
    </source>
</evidence>
<reference evidence="3" key="1">
    <citation type="submission" date="2022-01" db="EMBL/GenBank/DDBJ databases">
        <title>Microbacterium eymi and Microbacterium rhizovicinus sp. nov., isolated from the rhizospheric soil of Elymus tsukushiensis, a plant native to the Dokdo Islands, Republic of Korea.</title>
        <authorList>
            <person name="Hwang Y.J."/>
        </authorList>
    </citation>
    <scope>NUCLEOTIDE SEQUENCE</scope>
    <source>
        <strain evidence="3">KUDC0405</strain>
    </source>
</reference>
<dbReference type="InterPro" id="IPR051207">
    <property type="entry name" value="ComplexI_NDUFA9_subunit"/>
</dbReference>
<feature type="compositionally biased region" description="Basic residues" evidence="1">
    <location>
        <begin position="336"/>
        <end position="350"/>
    </location>
</feature>
<dbReference type="RefSeq" id="WP_259611531.1">
    <property type="nucleotide sequence ID" value="NZ_CP091139.2"/>
</dbReference>
<keyword evidence="4" id="KW-1185">Reference proteome</keyword>
<proteinExistence type="predicted"/>
<feature type="compositionally biased region" description="Low complexity" evidence="1">
    <location>
        <begin position="354"/>
        <end position="364"/>
    </location>
</feature>
<dbReference type="InterPro" id="IPR036291">
    <property type="entry name" value="NAD(P)-bd_dom_sf"/>
</dbReference>
<dbReference type="Proteomes" id="UP001054811">
    <property type="component" value="Chromosome"/>
</dbReference>
<feature type="compositionally biased region" description="Basic and acidic residues" evidence="1">
    <location>
        <begin position="391"/>
        <end position="410"/>
    </location>
</feature>
<feature type="domain" description="NAD(P)-binding" evidence="2">
    <location>
        <begin position="5"/>
        <end position="171"/>
    </location>
</feature>
<dbReference type="Pfam" id="PF13460">
    <property type="entry name" value="NAD_binding_10"/>
    <property type="match status" value="1"/>
</dbReference>
<dbReference type="PANTHER" id="PTHR12126">
    <property type="entry name" value="NADH-UBIQUINONE OXIDOREDUCTASE 39 KDA SUBUNIT-RELATED"/>
    <property type="match status" value="1"/>
</dbReference>
<feature type="compositionally biased region" description="Basic residues" evidence="1">
    <location>
        <begin position="295"/>
        <end position="315"/>
    </location>
</feature>
<gene>
    <name evidence="3" type="ORF">L2X98_32065</name>
</gene>
<evidence type="ECO:0000259" key="2">
    <source>
        <dbReference type="Pfam" id="PF13460"/>
    </source>
</evidence>
<feature type="region of interest" description="Disordered" evidence="1">
    <location>
        <begin position="291"/>
        <end position="410"/>
    </location>
</feature>
<dbReference type="InterPro" id="IPR016040">
    <property type="entry name" value="NAD(P)-bd_dom"/>
</dbReference>
<dbReference type="EMBL" id="CP091139">
    <property type="protein sequence ID" value="UUT34993.1"/>
    <property type="molecule type" value="Genomic_DNA"/>
</dbReference>
<dbReference type="SUPFAM" id="SSF51735">
    <property type="entry name" value="NAD(P)-binding Rossmann-fold domains"/>
    <property type="match status" value="1"/>
</dbReference>
<sequence length="410" mass="43431">MAIAGGTGTVGRLVAEHARRRGHEPIVLSRSTGIDLMTGEGLDAVLAGVDAVIDVSGSQTLTAAASVRYFQTTTRMLLEAEQRAGVGHHLALSIVGIDRTERGYGYYEGKLAQERAVTDGPVPWTLLRATQFHEFAQQMFDRMKMGPFVLVPTMRSQPVAADEVAARLVELAEGAPAGRVPDLAGPRVERMADLARRYGRAAGVPGRVVELSLPGRPGHQMRDGSLLAGTDAQVVGATFTEWLRERTGSDGESKAARTVGVAGIPIVRAPLPSPPEPSLSNARELIAGLADSGHAHHARDHRRGAAPGPAHRRGRLPGAAGRGFACAHPHAGGGCRGRRPLSLTRRRGRGGARPGAADAAGRSGDQPEPVAHRGASPGRSHLVRPHRRRRIPDVGDHPHPRLTVREPVRA</sequence>
<feature type="compositionally biased region" description="Low complexity" evidence="1">
    <location>
        <begin position="316"/>
        <end position="325"/>
    </location>
</feature>